<gene>
    <name evidence="2" type="ORF">DI598_09555</name>
</gene>
<evidence type="ECO:0000313" key="2">
    <source>
        <dbReference type="EMBL" id="PZP48706.1"/>
    </source>
</evidence>
<feature type="non-terminal residue" evidence="2">
    <location>
        <position position="1"/>
    </location>
</feature>
<sequence>MAYVKTMPPPFMGGFGGGSGGASAIYTKRGDERGPSSNTSGGLPHQLIAGYSSMKQFYVPNYDRLDENYEKPDLRSTLYWVPTVLTDSQNSEFHFNFFNNDISKSFKVVLEGMDSDGRLIHVEKTIE</sequence>
<evidence type="ECO:0000313" key="3">
    <source>
        <dbReference type="Proteomes" id="UP000249645"/>
    </source>
</evidence>
<evidence type="ECO:0000256" key="1">
    <source>
        <dbReference type="SAM" id="MobiDB-lite"/>
    </source>
</evidence>
<protein>
    <submittedName>
        <fullName evidence="2">Uncharacterized protein</fullName>
    </submittedName>
</protein>
<dbReference type="AlphaFoldDB" id="A0A2W5GSC4"/>
<proteinExistence type="predicted"/>
<dbReference type="Proteomes" id="UP000249645">
    <property type="component" value="Unassembled WGS sequence"/>
</dbReference>
<organism evidence="2 3">
    <name type="scientific">Pseudopedobacter saltans</name>
    <dbReference type="NCBI Taxonomy" id="151895"/>
    <lineage>
        <taxon>Bacteria</taxon>
        <taxon>Pseudomonadati</taxon>
        <taxon>Bacteroidota</taxon>
        <taxon>Sphingobacteriia</taxon>
        <taxon>Sphingobacteriales</taxon>
        <taxon>Sphingobacteriaceae</taxon>
        <taxon>Pseudopedobacter</taxon>
    </lineage>
</organism>
<reference evidence="2 3" key="1">
    <citation type="submission" date="2017-11" db="EMBL/GenBank/DDBJ databases">
        <title>Infants hospitalized years apart are colonized by the same room-sourced microbial strains.</title>
        <authorList>
            <person name="Brooks B."/>
            <person name="Olm M.R."/>
            <person name="Firek B.A."/>
            <person name="Baker R."/>
            <person name="Thomas B.C."/>
            <person name="Morowitz M.J."/>
            <person name="Banfield J.F."/>
        </authorList>
    </citation>
    <scope>NUCLEOTIDE SEQUENCE [LARGE SCALE GENOMIC DNA]</scope>
    <source>
        <strain evidence="2">S2_009_000_R2_76</strain>
    </source>
</reference>
<name>A0A2W5GSC4_9SPHI</name>
<comment type="caution">
    <text evidence="2">The sequence shown here is derived from an EMBL/GenBank/DDBJ whole genome shotgun (WGS) entry which is preliminary data.</text>
</comment>
<feature type="region of interest" description="Disordered" evidence="1">
    <location>
        <begin position="24"/>
        <end position="45"/>
    </location>
</feature>
<dbReference type="EMBL" id="QFOI01000151">
    <property type="protein sequence ID" value="PZP48706.1"/>
    <property type="molecule type" value="Genomic_DNA"/>
</dbReference>
<accession>A0A2W5GSC4</accession>